<comment type="caution">
    <text evidence="3">The sequence shown here is derived from an EMBL/GenBank/DDBJ whole genome shotgun (WGS) entry which is preliminary data.</text>
</comment>
<protein>
    <recommendedName>
        <fullName evidence="2">Barstar (barnase inhibitor) domain-containing protein</fullName>
    </recommendedName>
</protein>
<accession>A0ABV2Q004</accession>
<evidence type="ECO:0000313" key="3">
    <source>
        <dbReference type="EMBL" id="MET4570290.1"/>
    </source>
</evidence>
<proteinExistence type="inferred from homology"/>
<name>A0ABV2Q004_9GAMM</name>
<organism evidence="3 4">
    <name type="scientific">Rhodanobacter soli</name>
    <dbReference type="NCBI Taxonomy" id="590609"/>
    <lineage>
        <taxon>Bacteria</taxon>
        <taxon>Pseudomonadati</taxon>
        <taxon>Pseudomonadota</taxon>
        <taxon>Gammaproteobacteria</taxon>
        <taxon>Lysobacterales</taxon>
        <taxon>Rhodanobacteraceae</taxon>
        <taxon>Rhodanobacter</taxon>
    </lineage>
</organism>
<dbReference type="InterPro" id="IPR035905">
    <property type="entry name" value="Barstar-like_sf"/>
</dbReference>
<sequence>MTSKVLGIDLHDAGRDGVYRIVPDDPVTLADDARRAGLHLLRLNLANCHDANELQHRLAGAFAFPAGTGHGWDALAAGLSDLHWLPAPGYVLLLDHAQALQVEAREAFGKLHRMLDGVAKHWHARGVPFFVFLEYPDNETRDAAIDA</sequence>
<feature type="domain" description="Barstar (barnase inhibitor)" evidence="2">
    <location>
        <begin position="39"/>
        <end position="134"/>
    </location>
</feature>
<dbReference type="Proteomes" id="UP001549251">
    <property type="component" value="Unassembled WGS sequence"/>
</dbReference>
<evidence type="ECO:0000259" key="2">
    <source>
        <dbReference type="Pfam" id="PF01337"/>
    </source>
</evidence>
<dbReference type="SUPFAM" id="SSF52038">
    <property type="entry name" value="Barstar-related"/>
    <property type="match status" value="1"/>
</dbReference>
<comment type="similarity">
    <text evidence="1">Belongs to the barstar family.</text>
</comment>
<dbReference type="Gene3D" id="3.30.370.10">
    <property type="entry name" value="Barstar-like"/>
    <property type="match status" value="1"/>
</dbReference>
<dbReference type="EMBL" id="JBEPSD010000002">
    <property type="protein sequence ID" value="MET4570290.1"/>
    <property type="molecule type" value="Genomic_DNA"/>
</dbReference>
<dbReference type="Pfam" id="PF01337">
    <property type="entry name" value="Barstar"/>
    <property type="match status" value="1"/>
</dbReference>
<evidence type="ECO:0000313" key="4">
    <source>
        <dbReference type="Proteomes" id="UP001549251"/>
    </source>
</evidence>
<gene>
    <name evidence="3" type="ORF">ABIE04_002651</name>
</gene>
<dbReference type="RefSeq" id="WP_354551047.1">
    <property type="nucleotide sequence ID" value="NZ_JBEPSD010000002.1"/>
</dbReference>
<dbReference type="InterPro" id="IPR000468">
    <property type="entry name" value="Barstar"/>
</dbReference>
<reference evidence="3 4" key="1">
    <citation type="submission" date="2024-06" db="EMBL/GenBank/DDBJ databases">
        <title>Sorghum-associated microbial communities from plants grown in Nebraska, USA.</title>
        <authorList>
            <person name="Schachtman D."/>
        </authorList>
    </citation>
    <scope>NUCLEOTIDE SEQUENCE [LARGE SCALE GENOMIC DNA]</scope>
    <source>
        <strain evidence="3 4">1757</strain>
    </source>
</reference>
<keyword evidence="4" id="KW-1185">Reference proteome</keyword>
<evidence type="ECO:0000256" key="1">
    <source>
        <dbReference type="ARBA" id="ARBA00006845"/>
    </source>
</evidence>